<dbReference type="AlphaFoldDB" id="A0A158QJQ8"/>
<protein>
    <submittedName>
        <fullName evidence="1">MSP domain-containing protein</fullName>
    </submittedName>
</protein>
<proteinExistence type="predicted"/>
<organism evidence="1">
    <name type="scientific">Haemonchus placei</name>
    <name type="common">Barber's pole worm</name>
    <dbReference type="NCBI Taxonomy" id="6290"/>
    <lineage>
        <taxon>Eukaryota</taxon>
        <taxon>Metazoa</taxon>
        <taxon>Ecdysozoa</taxon>
        <taxon>Nematoda</taxon>
        <taxon>Chromadorea</taxon>
        <taxon>Rhabditida</taxon>
        <taxon>Rhabditina</taxon>
        <taxon>Rhabditomorpha</taxon>
        <taxon>Strongyloidea</taxon>
        <taxon>Trichostrongylidae</taxon>
        <taxon>Haemonchus</taxon>
    </lineage>
</organism>
<dbReference type="WBParaSite" id="HPLM_0000322101-mRNA-1">
    <property type="protein sequence ID" value="HPLM_0000322101-mRNA-1"/>
    <property type="gene ID" value="HPLM_0000322101"/>
</dbReference>
<evidence type="ECO:0000313" key="1">
    <source>
        <dbReference type="WBParaSite" id="HPLM_0000322101-mRNA-1"/>
    </source>
</evidence>
<sequence length="47" mass="4996">LMGRVFPAPSKTVTAPGDETSFPVISTTTRVAVDSTKKLTVWASEQS</sequence>
<accession>A0A158QJQ8</accession>
<name>A0A158QJQ8_HAEPC</name>
<reference evidence="1" key="1">
    <citation type="submission" date="2016-04" db="UniProtKB">
        <authorList>
            <consortium name="WormBaseParasite"/>
        </authorList>
    </citation>
    <scope>IDENTIFICATION</scope>
</reference>